<feature type="region of interest" description="Disordered" evidence="1">
    <location>
        <begin position="93"/>
        <end position="176"/>
    </location>
</feature>
<comment type="caution">
    <text evidence="2">The sequence shown here is derived from an EMBL/GenBank/DDBJ whole genome shotgun (WGS) entry which is preliminary data.</text>
</comment>
<feature type="region of interest" description="Disordered" evidence="1">
    <location>
        <begin position="46"/>
        <end position="80"/>
    </location>
</feature>
<protein>
    <submittedName>
        <fullName evidence="2">Uncharacterized protein</fullName>
    </submittedName>
</protein>
<dbReference type="Proteomes" id="UP000287651">
    <property type="component" value="Unassembled WGS sequence"/>
</dbReference>
<dbReference type="AlphaFoldDB" id="A0A427AI25"/>
<reference evidence="2 3" key="1">
    <citation type="journal article" date="2014" name="Agronomy (Basel)">
        <title>A Draft Genome Sequence for Ensete ventricosum, the Drought-Tolerant Tree Against Hunger.</title>
        <authorList>
            <person name="Harrison J."/>
            <person name="Moore K.A."/>
            <person name="Paszkiewicz K."/>
            <person name="Jones T."/>
            <person name="Grant M."/>
            <person name="Ambacheew D."/>
            <person name="Muzemil S."/>
            <person name="Studholme D.J."/>
        </authorList>
    </citation>
    <scope>NUCLEOTIDE SEQUENCE [LARGE SCALE GENOMIC DNA]</scope>
</reference>
<sequence>MIGGLGDRYPYCPSNSTNSLLFPRLLPSLLLSPLLLPQMGEMDVDGETEVAGAPRERCQRPLPEEDPHLPPESFQVPIGGDGIDWTDLNAVFDRDDSTKGSTNPKSANANPKSRSISERSSASLKAKPAVLGLPSAIRTPGFTGRASTRQRPPSGRIFPKKGARSGRESAADPGSPKVSCFGKVLSDRERRQQGRGWRWASCFEAMCRLGGEVRRGSPPSAANTGEAFLPVEAGLGAMRRFASGRRSATWGEEGQVRHRHLKRAVAEVEHNGSGVE</sequence>
<dbReference type="PANTHER" id="PTHR34120">
    <property type="entry name" value="EXPRESSED PROTEIN"/>
    <property type="match status" value="1"/>
</dbReference>
<organism evidence="2 3">
    <name type="scientific">Ensete ventricosum</name>
    <name type="common">Abyssinian banana</name>
    <name type="synonym">Musa ensete</name>
    <dbReference type="NCBI Taxonomy" id="4639"/>
    <lineage>
        <taxon>Eukaryota</taxon>
        <taxon>Viridiplantae</taxon>
        <taxon>Streptophyta</taxon>
        <taxon>Embryophyta</taxon>
        <taxon>Tracheophyta</taxon>
        <taxon>Spermatophyta</taxon>
        <taxon>Magnoliopsida</taxon>
        <taxon>Liliopsida</taxon>
        <taxon>Zingiberales</taxon>
        <taxon>Musaceae</taxon>
        <taxon>Ensete</taxon>
    </lineage>
</organism>
<feature type="compositionally biased region" description="Polar residues" evidence="1">
    <location>
        <begin position="99"/>
        <end position="112"/>
    </location>
</feature>
<evidence type="ECO:0000313" key="3">
    <source>
        <dbReference type="Proteomes" id="UP000287651"/>
    </source>
</evidence>
<feature type="compositionally biased region" description="Basic and acidic residues" evidence="1">
    <location>
        <begin position="54"/>
        <end position="69"/>
    </location>
</feature>
<name>A0A427AI25_ENSVE</name>
<evidence type="ECO:0000256" key="1">
    <source>
        <dbReference type="SAM" id="MobiDB-lite"/>
    </source>
</evidence>
<gene>
    <name evidence="2" type="ORF">B296_00017180</name>
</gene>
<accession>A0A427AI25</accession>
<proteinExistence type="predicted"/>
<dbReference type="EMBL" id="AMZH03002343">
    <property type="protein sequence ID" value="RRT75907.1"/>
    <property type="molecule type" value="Genomic_DNA"/>
</dbReference>
<evidence type="ECO:0000313" key="2">
    <source>
        <dbReference type="EMBL" id="RRT75907.1"/>
    </source>
</evidence>
<dbReference type="PANTHER" id="PTHR34120:SF2">
    <property type="entry name" value="OS01G0860900 PROTEIN"/>
    <property type="match status" value="1"/>
</dbReference>